<evidence type="ECO:0000313" key="2">
    <source>
        <dbReference type="Proteomes" id="UP000176558"/>
    </source>
</evidence>
<dbReference type="Proteomes" id="UP000176558">
    <property type="component" value="Unassembled WGS sequence"/>
</dbReference>
<organism evidence="1 2">
    <name type="scientific">Candidatus Zambryskibacteria bacterium RIFCSPLOWO2_12_FULL_39_23</name>
    <dbReference type="NCBI Taxonomy" id="1802776"/>
    <lineage>
        <taxon>Bacteria</taxon>
        <taxon>Candidatus Zambryskiibacteriota</taxon>
    </lineage>
</organism>
<name>A0A1G2UTR6_9BACT</name>
<proteinExistence type="predicted"/>
<dbReference type="AlphaFoldDB" id="A0A1G2UTR6"/>
<sequence length="207" mass="23738">MGIPPLTKSEIEEIKKLRETGHSLPEIKRILNRGYGTIFRYIKDVPILPEYHEIWKIKRGGSKARSAKLWSEAKVRASELIGPIGFKERLLILSSLYWGEGNKAELNLINSDPNLVRVIVMCLKDLGIQQNELKISLRLFEDIDIKKAISFWSKTLYLPRGFITKIDIKKGKKVGKLRYGMCRVRVKKAGKNFKLIMSMIDLIKSGI</sequence>
<gene>
    <name evidence="1" type="ORF">A3G99_01425</name>
</gene>
<protein>
    <recommendedName>
        <fullName evidence="3">Transposase IS30-like HTH domain-containing protein</fullName>
    </recommendedName>
</protein>
<accession>A0A1G2UTR6</accession>
<comment type="caution">
    <text evidence="1">The sequence shown here is derived from an EMBL/GenBank/DDBJ whole genome shotgun (WGS) entry which is preliminary data.</text>
</comment>
<evidence type="ECO:0000313" key="1">
    <source>
        <dbReference type="EMBL" id="OHB12790.1"/>
    </source>
</evidence>
<evidence type="ECO:0008006" key="3">
    <source>
        <dbReference type="Google" id="ProtNLM"/>
    </source>
</evidence>
<reference evidence="1 2" key="1">
    <citation type="journal article" date="2016" name="Nat. Commun.">
        <title>Thousands of microbial genomes shed light on interconnected biogeochemical processes in an aquifer system.</title>
        <authorList>
            <person name="Anantharaman K."/>
            <person name="Brown C.T."/>
            <person name="Hug L.A."/>
            <person name="Sharon I."/>
            <person name="Castelle C.J."/>
            <person name="Probst A.J."/>
            <person name="Thomas B.C."/>
            <person name="Singh A."/>
            <person name="Wilkins M.J."/>
            <person name="Karaoz U."/>
            <person name="Brodie E.L."/>
            <person name="Williams K.H."/>
            <person name="Hubbard S.S."/>
            <person name="Banfield J.F."/>
        </authorList>
    </citation>
    <scope>NUCLEOTIDE SEQUENCE [LARGE SCALE GENOMIC DNA]</scope>
</reference>
<dbReference type="EMBL" id="MHWT01000011">
    <property type="protein sequence ID" value="OHB12790.1"/>
    <property type="molecule type" value="Genomic_DNA"/>
</dbReference>